<name>A0A645BZU9_9ZZZZ</name>
<sequence>MRCAGRVLRARQSAAGQAGRRGRNPFGRTAGRPRGASPGAGLRGARAVEGLAGQRRHPVPATAGPHIACELEDAAQGPDGQDLQRSGVSADSGRGQRHPQARAQGPRLGGPAHARGRRQCAHQHPRQQRRLRHAADRARGGSAHHGAGAQPGRRDLGRARHRHHQAGIPLGCRAGTVCRLQEACGPRRPLQQGQADPQRRVGCPGAPESRRSLAARVADVCRPDQCLHAQLRPDGL</sequence>
<organism evidence="2">
    <name type="scientific">bioreactor metagenome</name>
    <dbReference type="NCBI Taxonomy" id="1076179"/>
    <lineage>
        <taxon>unclassified sequences</taxon>
        <taxon>metagenomes</taxon>
        <taxon>ecological metagenomes</taxon>
    </lineage>
</organism>
<proteinExistence type="predicted"/>
<evidence type="ECO:0000313" key="2">
    <source>
        <dbReference type="EMBL" id="MPM68623.1"/>
    </source>
</evidence>
<feature type="region of interest" description="Disordered" evidence="1">
    <location>
        <begin position="187"/>
        <end position="207"/>
    </location>
</feature>
<evidence type="ECO:0000256" key="1">
    <source>
        <dbReference type="SAM" id="MobiDB-lite"/>
    </source>
</evidence>
<feature type="region of interest" description="Disordered" evidence="1">
    <location>
        <begin position="1"/>
        <end position="62"/>
    </location>
</feature>
<feature type="compositionally biased region" description="Basic residues" evidence="1">
    <location>
        <begin position="114"/>
        <end position="132"/>
    </location>
</feature>
<comment type="caution">
    <text evidence="2">The sequence shown here is derived from an EMBL/GenBank/DDBJ whole genome shotgun (WGS) entry which is preliminary data.</text>
</comment>
<feature type="compositionally biased region" description="Low complexity" evidence="1">
    <location>
        <begin position="27"/>
        <end position="47"/>
    </location>
</feature>
<dbReference type="AlphaFoldDB" id="A0A645BZU9"/>
<dbReference type="EMBL" id="VSSQ01022357">
    <property type="protein sequence ID" value="MPM68623.1"/>
    <property type="molecule type" value="Genomic_DNA"/>
</dbReference>
<accession>A0A645BZU9</accession>
<gene>
    <name evidence="2" type="ORF">SDC9_115557</name>
</gene>
<reference evidence="2" key="1">
    <citation type="submission" date="2019-08" db="EMBL/GenBank/DDBJ databases">
        <authorList>
            <person name="Kucharzyk K."/>
            <person name="Murdoch R.W."/>
            <person name="Higgins S."/>
            <person name="Loffler F."/>
        </authorList>
    </citation>
    <scope>NUCLEOTIDE SEQUENCE</scope>
</reference>
<protein>
    <submittedName>
        <fullName evidence="2">Uncharacterized protein</fullName>
    </submittedName>
</protein>
<feature type="region of interest" description="Disordered" evidence="1">
    <location>
        <begin position="76"/>
        <end position="157"/>
    </location>
</feature>